<dbReference type="GO" id="GO:0005886">
    <property type="term" value="C:plasma membrane"/>
    <property type="evidence" value="ECO:0007669"/>
    <property type="project" value="TreeGrafter"/>
</dbReference>
<dbReference type="InterPro" id="IPR051599">
    <property type="entry name" value="Cell_Envelope_Assoc"/>
</dbReference>
<dbReference type="Pfam" id="PF02698">
    <property type="entry name" value="DUF218"/>
    <property type="match status" value="1"/>
</dbReference>
<reference evidence="2 3" key="1">
    <citation type="submission" date="2017-06" db="EMBL/GenBank/DDBJ databases">
        <authorList>
            <person name="Kim H.J."/>
            <person name="Triplett B.A."/>
        </authorList>
    </citation>
    <scope>NUCLEOTIDE SEQUENCE [LARGE SCALE GENOMIC DNA]</scope>
    <source>
        <strain evidence="2 3">B29T1</strain>
    </source>
</reference>
<accession>A0A212RDX1</accession>
<sequence>MTRYHWIVVFGAAVLEDGQPSGVLKRRIEGGYSAWRRLDNARFILSGAAADHRPSEASVMRDTLLAKGVPAEAMILDETSRDTFASALATWRLLKDRADVRRVWVCTSAFHTPRCRLLIRMQGFRTGQVHVPRAATREWQPRYLYWTLREVPALPWDGFLMLLELARRHIARPRRDRRSQPRRGSRSKRS</sequence>
<dbReference type="Gene3D" id="3.40.50.620">
    <property type="entry name" value="HUPs"/>
    <property type="match status" value="1"/>
</dbReference>
<dbReference type="AlphaFoldDB" id="A0A212RDX1"/>
<evidence type="ECO:0000259" key="1">
    <source>
        <dbReference type="Pfam" id="PF02698"/>
    </source>
</evidence>
<protein>
    <submittedName>
        <fullName evidence="2">DUF218 domain-containing protein</fullName>
    </submittedName>
</protein>
<dbReference type="InterPro" id="IPR014729">
    <property type="entry name" value="Rossmann-like_a/b/a_fold"/>
</dbReference>
<feature type="domain" description="DUF218" evidence="1">
    <location>
        <begin position="6"/>
        <end position="139"/>
    </location>
</feature>
<dbReference type="RefSeq" id="WP_165769579.1">
    <property type="nucleotide sequence ID" value="NZ_FYEH01000007.1"/>
</dbReference>
<keyword evidence="3" id="KW-1185">Reference proteome</keyword>
<dbReference type="InterPro" id="IPR003848">
    <property type="entry name" value="DUF218"/>
</dbReference>
<evidence type="ECO:0000313" key="2">
    <source>
        <dbReference type="EMBL" id="SNB70329.1"/>
    </source>
</evidence>
<gene>
    <name evidence="2" type="ORF">SAMN07250955_107170</name>
</gene>
<dbReference type="PANTHER" id="PTHR30336:SF20">
    <property type="entry name" value="DUF218 DOMAIN-CONTAINING PROTEIN"/>
    <property type="match status" value="1"/>
</dbReference>
<dbReference type="CDD" id="cd06259">
    <property type="entry name" value="YdcF-like"/>
    <property type="match status" value="1"/>
</dbReference>
<proteinExistence type="predicted"/>
<dbReference type="EMBL" id="FYEH01000007">
    <property type="protein sequence ID" value="SNB70329.1"/>
    <property type="molecule type" value="Genomic_DNA"/>
</dbReference>
<name>A0A212RDX1_9PROT</name>
<organism evidence="2 3">
    <name type="scientific">Arboricoccus pini</name>
    <dbReference type="NCBI Taxonomy" id="1963835"/>
    <lineage>
        <taxon>Bacteria</taxon>
        <taxon>Pseudomonadati</taxon>
        <taxon>Pseudomonadota</taxon>
        <taxon>Alphaproteobacteria</taxon>
        <taxon>Geminicoccales</taxon>
        <taxon>Geminicoccaceae</taxon>
        <taxon>Arboricoccus</taxon>
    </lineage>
</organism>
<dbReference type="Proteomes" id="UP000197065">
    <property type="component" value="Unassembled WGS sequence"/>
</dbReference>
<evidence type="ECO:0000313" key="3">
    <source>
        <dbReference type="Proteomes" id="UP000197065"/>
    </source>
</evidence>
<dbReference type="PANTHER" id="PTHR30336">
    <property type="entry name" value="INNER MEMBRANE PROTEIN, PROBABLE PERMEASE"/>
    <property type="match status" value="1"/>
</dbReference>